<evidence type="ECO:0000313" key="2">
    <source>
        <dbReference type="EMBL" id="TXG74420.1"/>
    </source>
</evidence>
<sequence>MGPKTIDDDPDIKAWPAHGTKSKKKGKKAIKQKNQLMLNPRMQRPMSLRKNESYSFGTSVHNTTAATAPPPPPLNPLTISWVYRIYFFGINSRFLSQTCLLMFQ</sequence>
<dbReference type="AlphaFoldDB" id="A0A5C7IYV6"/>
<comment type="caution">
    <text evidence="2">The sequence shown here is derived from an EMBL/GenBank/DDBJ whole genome shotgun (WGS) entry which is preliminary data.</text>
</comment>
<feature type="compositionally biased region" description="Basic residues" evidence="1">
    <location>
        <begin position="20"/>
        <end position="31"/>
    </location>
</feature>
<organism evidence="2 3">
    <name type="scientific">Acer yangbiense</name>
    <dbReference type="NCBI Taxonomy" id="1000413"/>
    <lineage>
        <taxon>Eukaryota</taxon>
        <taxon>Viridiplantae</taxon>
        <taxon>Streptophyta</taxon>
        <taxon>Embryophyta</taxon>
        <taxon>Tracheophyta</taxon>
        <taxon>Spermatophyta</taxon>
        <taxon>Magnoliopsida</taxon>
        <taxon>eudicotyledons</taxon>
        <taxon>Gunneridae</taxon>
        <taxon>Pentapetalae</taxon>
        <taxon>rosids</taxon>
        <taxon>malvids</taxon>
        <taxon>Sapindales</taxon>
        <taxon>Sapindaceae</taxon>
        <taxon>Hippocastanoideae</taxon>
        <taxon>Acereae</taxon>
        <taxon>Acer</taxon>
    </lineage>
</organism>
<dbReference type="EMBL" id="VAHF01000001">
    <property type="protein sequence ID" value="TXG74420.1"/>
    <property type="molecule type" value="Genomic_DNA"/>
</dbReference>
<protein>
    <submittedName>
        <fullName evidence="2">Uncharacterized protein</fullName>
    </submittedName>
</protein>
<evidence type="ECO:0000313" key="3">
    <source>
        <dbReference type="Proteomes" id="UP000323000"/>
    </source>
</evidence>
<reference evidence="3" key="1">
    <citation type="journal article" date="2019" name="Gigascience">
        <title>De novo genome assembly of the endangered Acer yangbiense, a plant species with extremely small populations endemic to Yunnan Province, China.</title>
        <authorList>
            <person name="Yang J."/>
            <person name="Wariss H.M."/>
            <person name="Tao L."/>
            <person name="Zhang R."/>
            <person name="Yun Q."/>
            <person name="Hollingsworth P."/>
            <person name="Dao Z."/>
            <person name="Luo G."/>
            <person name="Guo H."/>
            <person name="Ma Y."/>
            <person name="Sun W."/>
        </authorList>
    </citation>
    <scope>NUCLEOTIDE SEQUENCE [LARGE SCALE GENOMIC DNA]</scope>
    <source>
        <strain evidence="3">cv. Malutang</strain>
    </source>
</reference>
<dbReference type="Proteomes" id="UP000323000">
    <property type="component" value="Chromosome 1"/>
</dbReference>
<gene>
    <name evidence="2" type="ORF">EZV62_002999</name>
</gene>
<name>A0A5C7IYV6_9ROSI</name>
<keyword evidence="3" id="KW-1185">Reference proteome</keyword>
<accession>A0A5C7IYV6</accession>
<feature type="region of interest" description="Disordered" evidence="1">
    <location>
        <begin position="1"/>
        <end position="44"/>
    </location>
</feature>
<proteinExistence type="predicted"/>
<evidence type="ECO:0000256" key="1">
    <source>
        <dbReference type="SAM" id="MobiDB-lite"/>
    </source>
</evidence>